<keyword evidence="2 5" id="KW-0812">Transmembrane</keyword>
<dbReference type="InterPro" id="IPR002033">
    <property type="entry name" value="TatC"/>
</dbReference>
<name>A0A975AI58_9FIRM</name>
<keyword evidence="5" id="KW-0653">Protein transport</keyword>
<gene>
    <name evidence="5 6" type="primary">tatC</name>
    <name evidence="6" type="ORF">J0B03_03400</name>
</gene>
<feature type="transmembrane region" description="Helical" evidence="5">
    <location>
        <begin position="150"/>
        <end position="179"/>
    </location>
</feature>
<dbReference type="HAMAP" id="MF_00902">
    <property type="entry name" value="TatC"/>
    <property type="match status" value="1"/>
</dbReference>
<evidence type="ECO:0000256" key="3">
    <source>
        <dbReference type="ARBA" id="ARBA00022989"/>
    </source>
</evidence>
<feature type="transmembrane region" description="Helical" evidence="5">
    <location>
        <begin position="20"/>
        <end position="38"/>
    </location>
</feature>
<feature type="transmembrane region" description="Helical" evidence="5">
    <location>
        <begin position="191"/>
        <end position="206"/>
    </location>
</feature>
<evidence type="ECO:0000256" key="2">
    <source>
        <dbReference type="ARBA" id="ARBA00022692"/>
    </source>
</evidence>
<feature type="transmembrane region" description="Helical" evidence="5">
    <location>
        <begin position="70"/>
        <end position="91"/>
    </location>
</feature>
<dbReference type="AlphaFoldDB" id="A0A975AI58"/>
<keyword evidence="5" id="KW-0813">Transport</keyword>
<dbReference type="GO" id="GO:0043953">
    <property type="term" value="P:protein transport by the Tat complex"/>
    <property type="evidence" value="ECO:0007669"/>
    <property type="project" value="UniProtKB-UniRule"/>
</dbReference>
<dbReference type="GO" id="GO:0033281">
    <property type="term" value="C:TAT protein transport complex"/>
    <property type="evidence" value="ECO:0007669"/>
    <property type="project" value="UniProtKB-UniRule"/>
</dbReference>
<organism evidence="6 7">
    <name type="scientific">Alkalibacter rhizosphaerae</name>
    <dbReference type="NCBI Taxonomy" id="2815577"/>
    <lineage>
        <taxon>Bacteria</taxon>
        <taxon>Bacillati</taxon>
        <taxon>Bacillota</taxon>
        <taxon>Clostridia</taxon>
        <taxon>Eubacteriales</taxon>
        <taxon>Eubacteriaceae</taxon>
        <taxon>Alkalibacter</taxon>
    </lineage>
</organism>
<dbReference type="NCBIfam" id="TIGR00945">
    <property type="entry name" value="tatC"/>
    <property type="match status" value="1"/>
</dbReference>
<comment type="similarity">
    <text evidence="5">Belongs to the TatC family.</text>
</comment>
<feature type="transmembrane region" description="Helical" evidence="5">
    <location>
        <begin position="103"/>
        <end position="130"/>
    </location>
</feature>
<evidence type="ECO:0000256" key="4">
    <source>
        <dbReference type="ARBA" id="ARBA00023136"/>
    </source>
</evidence>
<reference evidence="6" key="1">
    <citation type="submission" date="2021-03" db="EMBL/GenBank/DDBJ databases">
        <title>Alkalibacter marinus sp. nov., isolated from tidal flat sediment.</title>
        <authorList>
            <person name="Namirimu T."/>
            <person name="Yang J.-A."/>
            <person name="Yang S.-H."/>
            <person name="Kim Y.-J."/>
            <person name="Kwon K.K."/>
        </authorList>
    </citation>
    <scope>NUCLEOTIDE SEQUENCE</scope>
    <source>
        <strain evidence="6">ES005</strain>
    </source>
</reference>
<protein>
    <recommendedName>
        <fullName evidence="5">Sec-independent protein translocase protein TatC</fullName>
    </recommendedName>
</protein>
<evidence type="ECO:0000313" key="6">
    <source>
        <dbReference type="EMBL" id="QSX09127.1"/>
    </source>
</evidence>
<comment type="subcellular location">
    <subcellularLocation>
        <location evidence="5">Cell membrane</location>
        <topology evidence="5">Multi-pass membrane protein</topology>
    </subcellularLocation>
    <subcellularLocation>
        <location evidence="1">Membrane</location>
        <topology evidence="1">Multi-pass membrane protein</topology>
    </subcellularLocation>
</comment>
<feature type="transmembrane region" description="Helical" evidence="5">
    <location>
        <begin position="212"/>
        <end position="231"/>
    </location>
</feature>
<dbReference type="GO" id="GO:0009977">
    <property type="term" value="F:proton motive force dependent protein transmembrane transporter activity"/>
    <property type="evidence" value="ECO:0007669"/>
    <property type="project" value="TreeGrafter"/>
</dbReference>
<accession>A0A975AI58</accession>
<evidence type="ECO:0000256" key="5">
    <source>
        <dbReference type="HAMAP-Rule" id="MF_00902"/>
    </source>
</evidence>
<keyword evidence="5" id="KW-0811">Translocation</keyword>
<evidence type="ECO:0000256" key="1">
    <source>
        <dbReference type="ARBA" id="ARBA00004141"/>
    </source>
</evidence>
<comment type="subunit">
    <text evidence="5">Forms a complex with TatA.</text>
</comment>
<dbReference type="PANTHER" id="PTHR30371:SF0">
    <property type="entry name" value="SEC-INDEPENDENT PROTEIN TRANSLOCASE PROTEIN TATC, CHLOROPLASTIC-RELATED"/>
    <property type="match status" value="1"/>
</dbReference>
<evidence type="ECO:0000313" key="7">
    <source>
        <dbReference type="Proteomes" id="UP000663499"/>
    </source>
</evidence>
<sequence length="245" mass="27279">MDTTKKQPFLNHLAELRKRLFIVFLVVVTATGVGYFFVQHLIGDVIGLAGGKIDFIYISPPELFLAYVKLSLVAGITVSFPIIAYQIYAFLRPGLEKRERRYVLVSILGGSFFFAAGVVFSYIVVLPMVLSFFINMRMESIDPVMSVGSYIGFISTSLLSFGLVFEMPMLVLLLSRFGLVTSAFLQKNTKYILFGIVVVAAIITPPDVISQVLLVGPMLVLFEFSVFLAKLTERSKRKRMAQSSS</sequence>
<dbReference type="GO" id="GO:0065002">
    <property type="term" value="P:intracellular protein transmembrane transport"/>
    <property type="evidence" value="ECO:0007669"/>
    <property type="project" value="TreeGrafter"/>
</dbReference>
<keyword evidence="5" id="KW-1003">Cell membrane</keyword>
<dbReference type="PRINTS" id="PR01840">
    <property type="entry name" value="TATCFAMILY"/>
</dbReference>
<dbReference type="PANTHER" id="PTHR30371">
    <property type="entry name" value="SEC-INDEPENDENT PROTEIN TRANSLOCASE PROTEIN TATC"/>
    <property type="match status" value="1"/>
</dbReference>
<dbReference type="RefSeq" id="WP_207300466.1">
    <property type="nucleotide sequence ID" value="NZ_CP071444.1"/>
</dbReference>
<comment type="function">
    <text evidence="5">Part of the twin-arginine translocation (Tat) system that transports large folded proteins containing a characteristic twin-arginine motif in their signal peptide across membranes.</text>
</comment>
<dbReference type="KEGG" id="alka:J0B03_03400"/>
<keyword evidence="3 5" id="KW-1133">Transmembrane helix</keyword>
<dbReference type="Proteomes" id="UP000663499">
    <property type="component" value="Chromosome"/>
</dbReference>
<dbReference type="Pfam" id="PF00902">
    <property type="entry name" value="TatC"/>
    <property type="match status" value="1"/>
</dbReference>
<dbReference type="EMBL" id="CP071444">
    <property type="protein sequence ID" value="QSX09127.1"/>
    <property type="molecule type" value="Genomic_DNA"/>
</dbReference>
<keyword evidence="7" id="KW-1185">Reference proteome</keyword>
<keyword evidence="4 5" id="KW-0472">Membrane</keyword>
<proteinExistence type="inferred from homology"/>